<comment type="similarity">
    <text evidence="1">Belongs to the peptidase C48 family.</text>
</comment>
<dbReference type="Pfam" id="PF14214">
    <property type="entry name" value="Helitron_like_N"/>
    <property type="match status" value="1"/>
</dbReference>
<feature type="compositionally biased region" description="Polar residues" evidence="4">
    <location>
        <begin position="18"/>
        <end position="61"/>
    </location>
</feature>
<dbReference type="InterPro" id="IPR003653">
    <property type="entry name" value="Peptidase_C48_C"/>
</dbReference>
<dbReference type="InterPro" id="IPR038765">
    <property type="entry name" value="Papain-like_cys_pep_sf"/>
</dbReference>
<dbReference type="GO" id="GO:0006508">
    <property type="term" value="P:proteolysis"/>
    <property type="evidence" value="ECO:0007669"/>
    <property type="project" value="UniProtKB-KW"/>
</dbReference>
<feature type="region of interest" description="Disordered" evidence="4">
    <location>
        <begin position="1"/>
        <end position="72"/>
    </location>
</feature>
<evidence type="ECO:0000313" key="7">
    <source>
        <dbReference type="Proteomes" id="UP000580250"/>
    </source>
</evidence>
<dbReference type="Proteomes" id="UP000580250">
    <property type="component" value="Unassembled WGS sequence"/>
</dbReference>
<dbReference type="OrthoDB" id="10055660at2759"/>
<evidence type="ECO:0000256" key="2">
    <source>
        <dbReference type="ARBA" id="ARBA00022670"/>
    </source>
</evidence>
<dbReference type="GO" id="GO:0008234">
    <property type="term" value="F:cysteine-type peptidase activity"/>
    <property type="evidence" value="ECO:0007669"/>
    <property type="project" value="InterPro"/>
</dbReference>
<feature type="compositionally biased region" description="Basic residues" evidence="4">
    <location>
        <begin position="1"/>
        <end position="12"/>
    </location>
</feature>
<dbReference type="InterPro" id="IPR025476">
    <property type="entry name" value="Helitron_helicase-like"/>
</dbReference>
<dbReference type="PANTHER" id="PTHR45786">
    <property type="entry name" value="DNA BINDING PROTEIN-LIKE"/>
    <property type="match status" value="1"/>
</dbReference>
<feature type="compositionally biased region" description="Polar residues" evidence="4">
    <location>
        <begin position="157"/>
        <end position="166"/>
    </location>
</feature>
<keyword evidence="3" id="KW-0378">Hydrolase</keyword>
<accession>A0A6V7XHV4</accession>
<name>A0A6V7XHV4_MELEN</name>
<reference evidence="6 7" key="1">
    <citation type="submission" date="2020-08" db="EMBL/GenBank/DDBJ databases">
        <authorList>
            <person name="Koutsovoulos G."/>
            <person name="Danchin GJ E."/>
        </authorList>
    </citation>
    <scope>NUCLEOTIDE SEQUENCE [LARGE SCALE GENOMIC DNA]</scope>
</reference>
<gene>
    <name evidence="6" type="ORF">MENT_LOCUS52188</name>
</gene>
<feature type="compositionally biased region" description="Basic residues" evidence="4">
    <location>
        <begin position="168"/>
        <end position="178"/>
    </location>
</feature>
<organism evidence="6 7">
    <name type="scientific">Meloidogyne enterolobii</name>
    <name type="common">Root-knot nematode worm</name>
    <name type="synonym">Meloidogyne mayaguensis</name>
    <dbReference type="NCBI Taxonomy" id="390850"/>
    <lineage>
        <taxon>Eukaryota</taxon>
        <taxon>Metazoa</taxon>
        <taxon>Ecdysozoa</taxon>
        <taxon>Nematoda</taxon>
        <taxon>Chromadorea</taxon>
        <taxon>Rhabditida</taxon>
        <taxon>Tylenchina</taxon>
        <taxon>Tylenchomorpha</taxon>
        <taxon>Tylenchoidea</taxon>
        <taxon>Meloidogynidae</taxon>
        <taxon>Meloidogyninae</taxon>
        <taxon>Meloidogyne</taxon>
    </lineage>
</organism>
<keyword evidence="2" id="KW-0645">Protease</keyword>
<dbReference type="SUPFAM" id="SSF54001">
    <property type="entry name" value="Cysteine proteinases"/>
    <property type="match status" value="1"/>
</dbReference>
<protein>
    <recommendedName>
        <fullName evidence="5">Ubiquitin-like protease family profile domain-containing protein</fullName>
    </recommendedName>
</protein>
<evidence type="ECO:0000259" key="5">
    <source>
        <dbReference type="PROSITE" id="PS50600"/>
    </source>
</evidence>
<evidence type="ECO:0000313" key="6">
    <source>
        <dbReference type="EMBL" id="CAD2198833.1"/>
    </source>
</evidence>
<proteinExistence type="inferred from homology"/>
<feature type="region of interest" description="Disordered" evidence="4">
    <location>
        <begin position="440"/>
        <end position="464"/>
    </location>
</feature>
<comment type="caution">
    <text evidence="6">The sequence shown here is derived from an EMBL/GenBank/DDBJ whole genome shotgun (WGS) entry which is preliminary data.</text>
</comment>
<evidence type="ECO:0000256" key="4">
    <source>
        <dbReference type="SAM" id="MobiDB-lite"/>
    </source>
</evidence>
<evidence type="ECO:0000256" key="3">
    <source>
        <dbReference type="ARBA" id="ARBA00022801"/>
    </source>
</evidence>
<dbReference type="PROSITE" id="PS50600">
    <property type="entry name" value="ULP_PROTEASE"/>
    <property type="match status" value="1"/>
</dbReference>
<feature type="domain" description="Ubiquitin-like protease family profile" evidence="5">
    <location>
        <begin position="242"/>
        <end position="418"/>
    </location>
</feature>
<feature type="region of interest" description="Disordered" evidence="4">
    <location>
        <begin position="157"/>
        <end position="190"/>
    </location>
</feature>
<dbReference type="PANTHER" id="PTHR45786:SF74">
    <property type="entry name" value="ATP-DEPENDENT DNA HELICASE"/>
    <property type="match status" value="1"/>
</dbReference>
<dbReference type="Gene3D" id="3.40.395.10">
    <property type="entry name" value="Adenoviral Proteinase, Chain A"/>
    <property type="match status" value="1"/>
</dbReference>
<sequence>MPTRQEKKRKINRDRYSANANPNSSLQSSDQSVQPEQTVPNIDLGTQNCPLQDNDQSVQQEQSEHYTHPHIQNNSMDVEQIMDNELSPGKPSSSGRFTFSEKDIIDNANIESLVEPLTPLSISSEVCVPRKSRKTHDSSIEAMETQSVTSTIRSASVFSCSSNESQSSKRRGRPKKDTRKGVGGRPRKTVTPDIEQNITNEITEQVLPSNEESNIDFSTLGTLDFAVTRTTDGTSICRRAVMPLYERDDDNTGPRAIEVLWNKLSEWPNESFIFAYLCYLAKVSGKKVIVVDPLVTDPLHFQLEDINYANYAYQTGPDRDVQIVLLPVHMPGHWTIIIFDSKFGTYFFDSLPNDPHRLSDNHPDYHPDRLPKLMVILSQLTNRRSDLIHLGSYATDKYTLQRDGHSCGYFICLYAEAILWHLNQLYSGDDVEYHPRNENDQANIRRSSPIHNLPTTSLSTPRMQTRASTRASSTNLTPGLSNIAIATPKGERVFLPISQRCRAKHKGIGCASFKSGHLPEYYNSGQFGDKTCVHCDNRLLRSEKCLSCTDGRVRLDPLKAYPHDYARLVTGESMDSKEYIRDQSKYNTLFAFGSLSVGRQNAPTGGPMPVLLNGEFARRIGSLTAADHQIPSFDQLYILDSNDATEYRMNNTSFDDWNKKNPHLFHVLDELIRAYHPMAEILKNSYEFYKDIAENSPENLQNFKVILVEDKNAPAAIQDPNLHPRQVNLPTHDESTVFAIWSSNTDEPPPLRGIWITKKGNVTDLWSNHPMTDSILYPCMFLLGDEGYSTEIPYIKIAKKPNNAKDDFDTDKSETGSIAESDCGSVDIYGDEPSRSRPNLSFRAFYRYRFGIRYPENEHYHHIWSTGGGLGQKFALDIAARIDSQVFEYLRQPDMDLRCEVVPELLDYFAKHAGKSSADKVGHVVLFRSYMPGFRAYFKKNYKSACTIINRKRKRGCAMFMFTFTSNPNWPEMQNELYPNGQALIDRPDIVMRFYADKVREVHKDLIDRKIFGKQLGYAESMEFQKRGGPHFHRVMATDIPAIPEIIEGYILAHIPPLPDKDDKSPRAEGERRLRDLVIKHQLHDCKPEFCGKRNKNGKCSKFFPYDYSNKTILYDDQPAVHYRPSPEDGGEKVLIPKGGVLTEYTNAHVTPYNPFILLKYKTHHNVAYCYGEKTNMKYTMKYPLKGPTFQYIQVQGDMVDIDEPAHYAQMYYRSANEAYARIHSMPYVRLSNTVYEMEIHLPGHQKVVFKQSQAAAVAAGLPKNLPKTMLTEYWSQWREGKSWQFINKKWRLEDDASITTTLYEHMPENYWFDKDGKMWKKRIRKMDVIGLIHPRPSPRDQERFALYILLRHFPGDPEALKDVNGVMCNSFC</sequence>
<dbReference type="EMBL" id="CAJEWN010001614">
    <property type="protein sequence ID" value="CAD2198833.1"/>
    <property type="molecule type" value="Genomic_DNA"/>
</dbReference>
<evidence type="ECO:0000256" key="1">
    <source>
        <dbReference type="ARBA" id="ARBA00005234"/>
    </source>
</evidence>